<accession>A0A376L608</accession>
<keyword evidence="3" id="KW-1185">Reference proteome</keyword>
<organism evidence="2 3">
    <name type="scientific">Enterococcus gallinarum</name>
    <dbReference type="NCBI Taxonomy" id="1353"/>
    <lineage>
        <taxon>Bacteria</taxon>
        <taxon>Bacillati</taxon>
        <taxon>Bacillota</taxon>
        <taxon>Bacilli</taxon>
        <taxon>Lactobacillales</taxon>
        <taxon>Enterococcaceae</taxon>
        <taxon>Enterococcus</taxon>
    </lineage>
</organism>
<dbReference type="RefSeq" id="WP_060815525.1">
    <property type="nucleotide sequence ID" value="NZ_JABMDB010000017.1"/>
</dbReference>
<evidence type="ECO:0000313" key="2">
    <source>
        <dbReference type="EMBL" id="STF08815.1"/>
    </source>
</evidence>
<gene>
    <name evidence="1" type="ORF">NCTC12360_02144</name>
    <name evidence="2" type="ORF">NCTC12360_03811</name>
</gene>
<dbReference type="Proteomes" id="UP000254807">
    <property type="component" value="Unassembled WGS sequence"/>
</dbReference>
<proteinExistence type="predicted"/>
<reference evidence="2 3" key="1">
    <citation type="submission" date="2018-06" db="EMBL/GenBank/DDBJ databases">
        <authorList>
            <consortium name="Pathogen Informatics"/>
            <person name="Doyle S."/>
        </authorList>
    </citation>
    <scope>NUCLEOTIDE SEQUENCE [LARGE SCALE GENOMIC DNA]</scope>
    <source>
        <strain evidence="2 3">NCTC12360</strain>
    </source>
</reference>
<evidence type="ECO:0000313" key="3">
    <source>
        <dbReference type="Proteomes" id="UP000254807"/>
    </source>
</evidence>
<sequence length="64" mass="7790">MPYTYSQELLINTLAKEKVRDLQQELYGKGSVISDRQREALIRECREYQELLYQNRLNRQLEVR</sequence>
<dbReference type="OrthoDB" id="2194781at2"/>
<dbReference type="EMBL" id="UFYW01000001">
    <property type="protein sequence ID" value="STD83671.1"/>
    <property type="molecule type" value="Genomic_DNA"/>
</dbReference>
<name>A0A376L608_ENTGA</name>
<evidence type="ECO:0000313" key="1">
    <source>
        <dbReference type="EMBL" id="STD83671.1"/>
    </source>
</evidence>
<dbReference type="EMBL" id="UFYW01000006">
    <property type="protein sequence ID" value="STF08815.1"/>
    <property type="molecule type" value="Genomic_DNA"/>
</dbReference>
<dbReference type="AlphaFoldDB" id="A0A376L608"/>
<protein>
    <submittedName>
        <fullName evidence="2">Uncharacterized protein</fullName>
    </submittedName>
</protein>